<feature type="domain" description="VWFA" evidence="3">
    <location>
        <begin position="281"/>
        <end position="450"/>
    </location>
</feature>
<dbReference type="Gene3D" id="3.40.50.410">
    <property type="entry name" value="von Willebrand factor, type A domain"/>
    <property type="match status" value="1"/>
</dbReference>
<dbReference type="AlphaFoldDB" id="A0A7S1IQ63"/>
<sequence>MVNPIGPTTYQYVFHRTDQLQTGLLNEKTLSNLEFLGAHITLTVRQFCTKVNVVHTYRNSEAMAIEAAYVFPIEDGWTVCRFEAEMEDKTVSAVIGEREEKHKEYRDGCFIAAVGTLKPGEKCTTSTSYIVNTDYNPRGNTMEVIMSKSVLPLQSKKDPELMGWRDAFKVQEHRKLPRAIRIDIDCSTNWPIESHQCNMDATLDTQGTELTGWYEQVFQPGDPIVLDDDFHLHLQLADARDHMNVSIVKEEGNIPESETYALTMSIVPSFSEEQHLAPNTEIVFLIDCSGSMHHRIREVERCAKLCLQGLPQSVRFNVILFGDTFKMLDEAGCLDFTTDNLLWGRSFVHKLSPDMGGTNLLPALKAAYALPMKRGYCRQVVLFTDGVVAKPYESIRLAKDNAHDTRLFVFHLDPKAKDCQHMEQLALASAGQYTAIGSGDRLTEPLLTTLDDLLQPCLTQATLTYCYEGNAMRDAAETPVPPIRNVADRLTLLFNDVRHVAYAFGSSDLQPNPVVKLSAWFGEQHLEWTYHIGDLQTGMKVNNNHEGDGASVWHTAVATARIRELTEYSTESALSDAQVAEVLRLSSAFTVMSPLTSMTIKVALAGGDAEAARVWTQDHIAKKHIAHEYAYTLPRPDRDFTQVERPHPTPMDAPCPTVRPQPPADTLYQKPAPAPMTTMAFMRNVVRGIVHQICRQSAVDDLVFAQNAAGHWVMNSRFARMLDSSTAELLQALPKVDDDVHLVIPAILERDRCLEEERMKIEAAENERRRQEEEIAIRKAKVEMEKQLKLEQARAKMTEDELAAFDAAEAKKKEEEAEKLKAQQEKAEKERKEAEKEREKEAKRKEAERKKLVKKLGEETVRQQEEEEARKAEEEQQRIVQEAEEALQREDDARAAWESEERTKHITNIWATALALAYMDLKFADQTTEFSLVARRGMMWLAQTGVPNADLWPEQAAASLKPILAEQAQILQYELEIRQRETENARQELEAQARALEEERELKEQELRAAIQARHEASLQTQAIADDDSSLEEDEESRRQRFAAIIEEEQRLAHESQVEEEPEITAQEDELQEAGDETPAEETEGETGDETPAEETEGETGDETPAEETEGETGDEMPTEGETGDEAPADEVGEEVLEDAPPADEDEFPSPTEEQLNEMGEEEIEEDVEEEEE</sequence>
<dbReference type="InterPro" id="IPR036465">
    <property type="entry name" value="vWFA_dom_sf"/>
</dbReference>
<feature type="coiled-coil region" evidence="1">
    <location>
        <begin position="970"/>
        <end position="1016"/>
    </location>
</feature>
<dbReference type="PANTHER" id="PTHR45737">
    <property type="entry name" value="VON WILLEBRAND FACTOR A DOMAIN-CONTAINING PROTEIN 5A"/>
    <property type="match status" value="1"/>
</dbReference>
<name>A0A7S1IQ63_9EUGL</name>
<dbReference type="SMART" id="SM00327">
    <property type="entry name" value="VWA"/>
    <property type="match status" value="1"/>
</dbReference>
<feature type="domain" description="VIT" evidence="4">
    <location>
        <begin position="19"/>
        <end position="165"/>
    </location>
</feature>
<feature type="region of interest" description="Disordered" evidence="2">
    <location>
        <begin position="814"/>
        <end position="848"/>
    </location>
</feature>
<dbReference type="PROSITE" id="PS51468">
    <property type="entry name" value="VIT"/>
    <property type="match status" value="1"/>
</dbReference>
<evidence type="ECO:0008006" key="6">
    <source>
        <dbReference type="Google" id="ProtNLM"/>
    </source>
</evidence>
<dbReference type="InterPro" id="IPR002035">
    <property type="entry name" value="VWF_A"/>
</dbReference>
<reference evidence="5" key="1">
    <citation type="submission" date="2021-01" db="EMBL/GenBank/DDBJ databases">
        <authorList>
            <person name="Corre E."/>
            <person name="Pelletier E."/>
            <person name="Niang G."/>
            <person name="Scheremetjew M."/>
            <person name="Finn R."/>
            <person name="Kale V."/>
            <person name="Holt S."/>
            <person name="Cochrane G."/>
            <person name="Meng A."/>
            <person name="Brown T."/>
            <person name="Cohen L."/>
        </authorList>
    </citation>
    <scope>NUCLEOTIDE SEQUENCE</scope>
    <source>
        <strain evidence="5">NIES-381</strain>
    </source>
</reference>
<feature type="compositionally biased region" description="Acidic residues" evidence="2">
    <location>
        <begin position="1058"/>
        <end position="1148"/>
    </location>
</feature>
<feature type="compositionally biased region" description="Acidic residues" evidence="2">
    <location>
        <begin position="1155"/>
        <end position="1173"/>
    </location>
</feature>
<dbReference type="InterPro" id="IPR013694">
    <property type="entry name" value="VIT"/>
</dbReference>
<proteinExistence type="predicted"/>
<organism evidence="5">
    <name type="scientific">Eutreptiella gymnastica</name>
    <dbReference type="NCBI Taxonomy" id="73025"/>
    <lineage>
        <taxon>Eukaryota</taxon>
        <taxon>Discoba</taxon>
        <taxon>Euglenozoa</taxon>
        <taxon>Euglenida</taxon>
        <taxon>Spirocuta</taxon>
        <taxon>Euglenophyceae</taxon>
        <taxon>Eutreptiales</taxon>
        <taxon>Eutreptiaceae</taxon>
        <taxon>Eutreptiella</taxon>
    </lineage>
</organism>
<feature type="compositionally biased region" description="Acidic residues" evidence="2">
    <location>
        <begin position="1025"/>
        <end position="1035"/>
    </location>
</feature>
<evidence type="ECO:0000313" key="5">
    <source>
        <dbReference type="EMBL" id="CAD9018737.1"/>
    </source>
</evidence>
<feature type="region of interest" description="Disordered" evidence="2">
    <location>
        <begin position="1018"/>
        <end position="1173"/>
    </location>
</feature>
<dbReference type="SUPFAM" id="SSF53300">
    <property type="entry name" value="vWA-like"/>
    <property type="match status" value="1"/>
</dbReference>
<dbReference type="Pfam" id="PF13768">
    <property type="entry name" value="VWA_3"/>
    <property type="match status" value="1"/>
</dbReference>
<protein>
    <recommendedName>
        <fullName evidence="6">VWFA domain-containing protein</fullName>
    </recommendedName>
</protein>
<dbReference type="EMBL" id="HBGA01080078">
    <property type="protein sequence ID" value="CAD9018737.1"/>
    <property type="molecule type" value="Transcribed_RNA"/>
</dbReference>
<dbReference type="PANTHER" id="PTHR45737:SF6">
    <property type="entry name" value="VON WILLEBRAND FACTOR A DOMAIN-CONTAINING PROTEIN 5A"/>
    <property type="match status" value="1"/>
</dbReference>
<feature type="compositionally biased region" description="Basic and acidic residues" evidence="2">
    <location>
        <begin position="1048"/>
        <end position="1057"/>
    </location>
</feature>
<evidence type="ECO:0000259" key="3">
    <source>
        <dbReference type="PROSITE" id="PS50234"/>
    </source>
</evidence>
<dbReference type="PROSITE" id="PS50234">
    <property type="entry name" value="VWFA"/>
    <property type="match status" value="1"/>
</dbReference>
<feature type="region of interest" description="Disordered" evidence="2">
    <location>
        <begin position="858"/>
        <end position="877"/>
    </location>
</feature>
<accession>A0A7S1IQ63</accession>
<gene>
    <name evidence="5" type="ORF">EGYM00392_LOCUS29850</name>
</gene>
<keyword evidence="1" id="KW-0175">Coiled coil</keyword>
<dbReference type="Pfam" id="PF08487">
    <property type="entry name" value="VIT"/>
    <property type="match status" value="1"/>
</dbReference>
<evidence type="ECO:0000259" key="4">
    <source>
        <dbReference type="PROSITE" id="PS51468"/>
    </source>
</evidence>
<evidence type="ECO:0000256" key="2">
    <source>
        <dbReference type="SAM" id="MobiDB-lite"/>
    </source>
</evidence>
<evidence type="ECO:0000256" key="1">
    <source>
        <dbReference type="SAM" id="Coils"/>
    </source>
</evidence>